<evidence type="ECO:0000256" key="1">
    <source>
        <dbReference type="SAM" id="MobiDB-lite"/>
    </source>
</evidence>
<dbReference type="Proteomes" id="UP001302602">
    <property type="component" value="Unassembled WGS sequence"/>
</dbReference>
<comment type="caution">
    <text evidence="2">The sequence shown here is derived from an EMBL/GenBank/DDBJ whole genome shotgun (WGS) entry which is preliminary data.</text>
</comment>
<dbReference type="EMBL" id="MU853249">
    <property type="protein sequence ID" value="KAK4119364.1"/>
    <property type="molecule type" value="Genomic_DNA"/>
</dbReference>
<dbReference type="AlphaFoldDB" id="A0AAN6Z0D5"/>
<dbReference type="GeneID" id="87823237"/>
<feature type="region of interest" description="Disordered" evidence="1">
    <location>
        <begin position="108"/>
        <end position="131"/>
    </location>
</feature>
<organism evidence="2 3">
    <name type="scientific">Parathielavia appendiculata</name>
    <dbReference type="NCBI Taxonomy" id="2587402"/>
    <lineage>
        <taxon>Eukaryota</taxon>
        <taxon>Fungi</taxon>
        <taxon>Dikarya</taxon>
        <taxon>Ascomycota</taxon>
        <taxon>Pezizomycotina</taxon>
        <taxon>Sordariomycetes</taxon>
        <taxon>Sordariomycetidae</taxon>
        <taxon>Sordariales</taxon>
        <taxon>Chaetomiaceae</taxon>
        <taxon>Parathielavia</taxon>
    </lineage>
</organism>
<dbReference type="RefSeq" id="XP_062643137.1">
    <property type="nucleotide sequence ID" value="XM_062786470.1"/>
</dbReference>
<proteinExistence type="predicted"/>
<sequence length="215" mass="23859">MALCLAPATWPAVDSESRTAANERICKRVATGQAGGMMLTAVLKTAGDAQAHDRGSSWYKLLRLPLPSDELRPRAPSRVAVKDKHDPAGSRAEQTGIVRGTLKVREHGKDGIYDGTPKELQSLYPPTLPRKSTPFTSRSHCWRPAPLSKQSLKVVYHALIRHFRTSPLMDFPRCPTKMHKGSSGGLAICCAWRSLRRHASCSWRHIPANHWQDLP</sequence>
<evidence type="ECO:0000313" key="3">
    <source>
        <dbReference type="Proteomes" id="UP001302602"/>
    </source>
</evidence>
<evidence type="ECO:0000313" key="2">
    <source>
        <dbReference type="EMBL" id="KAK4119364.1"/>
    </source>
</evidence>
<gene>
    <name evidence="2" type="ORF">N657DRAFT_257297</name>
</gene>
<reference evidence="2" key="2">
    <citation type="submission" date="2023-05" db="EMBL/GenBank/DDBJ databases">
        <authorList>
            <consortium name="Lawrence Berkeley National Laboratory"/>
            <person name="Steindorff A."/>
            <person name="Hensen N."/>
            <person name="Bonometti L."/>
            <person name="Westerberg I."/>
            <person name="Brannstrom I.O."/>
            <person name="Guillou S."/>
            <person name="Cros-Aarteil S."/>
            <person name="Calhoun S."/>
            <person name="Haridas S."/>
            <person name="Kuo A."/>
            <person name="Mondo S."/>
            <person name="Pangilinan J."/>
            <person name="Riley R."/>
            <person name="Labutti K."/>
            <person name="Andreopoulos B."/>
            <person name="Lipzen A."/>
            <person name="Chen C."/>
            <person name="Yanf M."/>
            <person name="Daum C."/>
            <person name="Ng V."/>
            <person name="Clum A."/>
            <person name="Ohm R."/>
            <person name="Martin F."/>
            <person name="Silar P."/>
            <person name="Natvig D."/>
            <person name="Lalanne C."/>
            <person name="Gautier V."/>
            <person name="Ament-Velasquez S.L."/>
            <person name="Kruys A."/>
            <person name="Hutchinson M.I."/>
            <person name="Powell A.J."/>
            <person name="Barry K."/>
            <person name="Miller A.N."/>
            <person name="Grigoriev I.V."/>
            <person name="Debuchy R."/>
            <person name="Gladieux P."/>
            <person name="Thoren M.H."/>
            <person name="Johannesson H."/>
        </authorList>
    </citation>
    <scope>NUCLEOTIDE SEQUENCE</scope>
    <source>
        <strain evidence="2">CBS 731.68</strain>
    </source>
</reference>
<feature type="region of interest" description="Disordered" evidence="1">
    <location>
        <begin position="72"/>
        <end position="93"/>
    </location>
</feature>
<name>A0AAN6Z0D5_9PEZI</name>
<protein>
    <submittedName>
        <fullName evidence="2">Uncharacterized protein</fullName>
    </submittedName>
</protein>
<keyword evidence="3" id="KW-1185">Reference proteome</keyword>
<accession>A0AAN6Z0D5</accession>
<reference evidence="2" key="1">
    <citation type="journal article" date="2023" name="Mol. Phylogenet. Evol.">
        <title>Genome-scale phylogeny and comparative genomics of the fungal order Sordariales.</title>
        <authorList>
            <person name="Hensen N."/>
            <person name="Bonometti L."/>
            <person name="Westerberg I."/>
            <person name="Brannstrom I.O."/>
            <person name="Guillou S."/>
            <person name="Cros-Aarteil S."/>
            <person name="Calhoun S."/>
            <person name="Haridas S."/>
            <person name="Kuo A."/>
            <person name="Mondo S."/>
            <person name="Pangilinan J."/>
            <person name="Riley R."/>
            <person name="LaButti K."/>
            <person name="Andreopoulos B."/>
            <person name="Lipzen A."/>
            <person name="Chen C."/>
            <person name="Yan M."/>
            <person name="Daum C."/>
            <person name="Ng V."/>
            <person name="Clum A."/>
            <person name="Steindorff A."/>
            <person name="Ohm R.A."/>
            <person name="Martin F."/>
            <person name="Silar P."/>
            <person name="Natvig D.O."/>
            <person name="Lalanne C."/>
            <person name="Gautier V."/>
            <person name="Ament-Velasquez S.L."/>
            <person name="Kruys A."/>
            <person name="Hutchinson M.I."/>
            <person name="Powell A.J."/>
            <person name="Barry K."/>
            <person name="Miller A.N."/>
            <person name="Grigoriev I.V."/>
            <person name="Debuchy R."/>
            <person name="Gladieux P."/>
            <person name="Hiltunen Thoren M."/>
            <person name="Johannesson H."/>
        </authorList>
    </citation>
    <scope>NUCLEOTIDE SEQUENCE</scope>
    <source>
        <strain evidence="2">CBS 731.68</strain>
    </source>
</reference>